<feature type="transmembrane region" description="Helical" evidence="1">
    <location>
        <begin position="430"/>
        <end position="450"/>
    </location>
</feature>
<evidence type="ECO:0000313" key="3">
    <source>
        <dbReference type="EMBL" id="WDD98993.1"/>
    </source>
</evidence>
<dbReference type="Proteomes" id="UP000032568">
    <property type="component" value="Chromosome"/>
</dbReference>
<dbReference type="InterPro" id="IPR011990">
    <property type="entry name" value="TPR-like_helical_dom_sf"/>
</dbReference>
<feature type="chain" id="PRO_5041976372" description="GGDEF domain-containing protein" evidence="2">
    <location>
        <begin position="22"/>
        <end position="615"/>
    </location>
</feature>
<dbReference type="RefSeq" id="WP_044834365.1">
    <property type="nucleotide sequence ID" value="NZ_CP059735.1"/>
</dbReference>
<proteinExistence type="predicted"/>
<gene>
    <name evidence="3" type="ORF">SG35_027870</name>
</gene>
<dbReference type="InterPro" id="IPR029787">
    <property type="entry name" value="Nucleotide_cyclase"/>
</dbReference>
<name>A0AAF0C3I5_9GAMM</name>
<feature type="signal peptide" evidence="2">
    <location>
        <begin position="1"/>
        <end position="21"/>
    </location>
</feature>
<evidence type="ECO:0000313" key="4">
    <source>
        <dbReference type="Proteomes" id="UP000032568"/>
    </source>
</evidence>
<protein>
    <recommendedName>
        <fullName evidence="5">GGDEF domain-containing protein</fullName>
    </recommendedName>
</protein>
<keyword evidence="4" id="KW-1185">Reference proteome</keyword>
<organism evidence="3 4">
    <name type="scientific">Thalassomonas actiniarum</name>
    <dbReference type="NCBI Taxonomy" id="485447"/>
    <lineage>
        <taxon>Bacteria</taxon>
        <taxon>Pseudomonadati</taxon>
        <taxon>Pseudomonadota</taxon>
        <taxon>Gammaproteobacteria</taxon>
        <taxon>Alteromonadales</taxon>
        <taxon>Colwelliaceae</taxon>
        <taxon>Thalassomonas</taxon>
    </lineage>
</organism>
<keyword evidence="1" id="KW-1133">Transmembrane helix</keyword>
<dbReference type="Gene3D" id="1.25.40.10">
    <property type="entry name" value="Tetratricopeptide repeat domain"/>
    <property type="match status" value="1"/>
</dbReference>
<dbReference type="AlphaFoldDB" id="A0AAF0C3I5"/>
<dbReference type="InterPro" id="IPR043128">
    <property type="entry name" value="Rev_trsase/Diguanyl_cyclase"/>
</dbReference>
<dbReference type="SUPFAM" id="SSF48452">
    <property type="entry name" value="TPR-like"/>
    <property type="match status" value="1"/>
</dbReference>
<reference evidence="3 4" key="1">
    <citation type="journal article" date="2015" name="Genome Announc.">
        <title>Draft Genome Sequences of Marine Isolates of Thalassomonas viridans and Thalassomonas actiniarum.</title>
        <authorList>
            <person name="Olonade I."/>
            <person name="van Zyl L.J."/>
            <person name="Trindade M."/>
        </authorList>
    </citation>
    <scope>NUCLEOTIDE SEQUENCE [LARGE SCALE GENOMIC DNA]</scope>
    <source>
        <strain evidence="3 4">A5K-106</strain>
    </source>
</reference>
<dbReference type="SUPFAM" id="SSF55073">
    <property type="entry name" value="Nucleotide cyclase"/>
    <property type="match status" value="1"/>
</dbReference>
<evidence type="ECO:0000256" key="1">
    <source>
        <dbReference type="SAM" id="Phobius"/>
    </source>
</evidence>
<keyword evidence="1" id="KW-0812">Transmembrane</keyword>
<evidence type="ECO:0008006" key="5">
    <source>
        <dbReference type="Google" id="ProtNLM"/>
    </source>
</evidence>
<dbReference type="Gene3D" id="3.30.70.270">
    <property type="match status" value="1"/>
</dbReference>
<reference evidence="3 4" key="2">
    <citation type="journal article" date="2022" name="Mar. Drugs">
        <title>Bioassay-Guided Fractionation Leads to the Detection of Cholic Acid Generated by the Rare Thalassomonas sp.</title>
        <authorList>
            <person name="Pheiffer F."/>
            <person name="Schneider Y.K."/>
            <person name="Hansen E.H."/>
            <person name="Andersen J.H."/>
            <person name="Isaksson J."/>
            <person name="Busche T."/>
            <person name="R C."/>
            <person name="Kalinowski J."/>
            <person name="Zyl L.V."/>
            <person name="Trindade M."/>
        </authorList>
    </citation>
    <scope>NUCLEOTIDE SEQUENCE [LARGE SCALE GENOMIC DNA]</scope>
    <source>
        <strain evidence="3 4">A5K-106</strain>
    </source>
</reference>
<dbReference type="KEGG" id="tact:SG35_027870"/>
<accession>A0AAF0C3I5</accession>
<keyword evidence="2" id="KW-0732">Signal</keyword>
<dbReference type="EMBL" id="CP059735">
    <property type="protein sequence ID" value="WDD98993.1"/>
    <property type="molecule type" value="Genomic_DNA"/>
</dbReference>
<evidence type="ECO:0000256" key="2">
    <source>
        <dbReference type="SAM" id="SignalP"/>
    </source>
</evidence>
<sequence length="615" mass="69672">MKLCSLIILFSLIGLPVSAHQQTQEYLAIEENITRVEDYYLRQDENLPYEAVVSLSSQVVQNRQYYSSNTLAKVFALLADAAASKGDLVGAMQFAQDGLTINIIEPSLRLDLLLKVAKGHFARGNFQRVFDIAAEMLVLADGAQAMKYRLMALAYRAMSNALLNYAEQALSDLHQVDQLLARHQELSQTLELLQLLAQTRFYLHDYQSALSMQQAILKMRFDLSKKKNIEQTYLQLAQAYRFSGKLDDAYHAFWEAKTFAEEKSAVILVGYAQLGLGQVLFAQGAYGEADKALVTAENLFKGENLKSPYLTTLIALAKTRQERRGPASAYPYLLRAEKLAENMELAREHIDLYPLLSAMYRGQQDIPRALHALLTYTELHEQFLLNKPLPALEGPALLTSEKSKQLAAKLVEKNALHASFSEKYQIQQKIIMILAVLVILLMLFLLAGWLKYRAKKLNLAYDEVEQASDVLASPVKIKQIYQLAYKMARKYEYPLTVGYLSINNWKELSFRFNKKILMEVTKTVATLVNEYSGEFDRAGMLDEGEYLLLCPHQSGQEVEEKLRKLTESIKVRFFANLGEFSVNITFSYDVPSVQDIDPYVFLAKLTDSMGNKSLS</sequence>
<keyword evidence="1" id="KW-0472">Membrane</keyword>